<dbReference type="FunFam" id="3.30.830.10:FF:000015">
    <property type="entry name" value="Putative zinc metalloprotease"/>
    <property type="match status" value="1"/>
</dbReference>
<evidence type="ECO:0000313" key="3">
    <source>
        <dbReference type="EMBL" id="KAK7094598.1"/>
    </source>
</evidence>
<gene>
    <name evidence="3" type="ORF">V1264_006132</name>
</gene>
<comment type="caution">
    <text evidence="3">The sequence shown here is derived from an EMBL/GenBank/DDBJ whole genome shotgun (WGS) entry which is preliminary data.</text>
</comment>
<dbReference type="InterPro" id="IPR011249">
    <property type="entry name" value="Metalloenz_LuxS/M16"/>
</dbReference>
<dbReference type="Gene3D" id="3.30.830.10">
    <property type="entry name" value="Metalloenzyme, LuxS/M16 peptidase-like"/>
    <property type="match status" value="4"/>
</dbReference>
<organism evidence="3 4">
    <name type="scientific">Littorina saxatilis</name>
    <dbReference type="NCBI Taxonomy" id="31220"/>
    <lineage>
        <taxon>Eukaryota</taxon>
        <taxon>Metazoa</taxon>
        <taxon>Spiralia</taxon>
        <taxon>Lophotrochozoa</taxon>
        <taxon>Mollusca</taxon>
        <taxon>Gastropoda</taxon>
        <taxon>Caenogastropoda</taxon>
        <taxon>Littorinimorpha</taxon>
        <taxon>Littorinoidea</taxon>
        <taxon>Littorinidae</taxon>
        <taxon>Littorina</taxon>
    </lineage>
</organism>
<dbReference type="Pfam" id="PF05193">
    <property type="entry name" value="Peptidase_M16_C"/>
    <property type="match status" value="1"/>
</dbReference>
<evidence type="ECO:0008006" key="5">
    <source>
        <dbReference type="Google" id="ProtNLM"/>
    </source>
</evidence>
<evidence type="ECO:0000259" key="2">
    <source>
        <dbReference type="Pfam" id="PF05193"/>
    </source>
</evidence>
<dbReference type="PANTHER" id="PTHR43016:SF16">
    <property type="entry name" value="METALLOPROTEASE, PUTATIVE (AFU_ORTHOLOGUE AFUA_4G07610)-RELATED"/>
    <property type="match status" value="1"/>
</dbReference>
<accession>A0AAN9AWF7</accession>
<proteinExistence type="predicted"/>
<feature type="domain" description="Peptidase M16 C-terminal" evidence="2">
    <location>
        <begin position="198"/>
        <end position="369"/>
    </location>
</feature>
<dbReference type="PANTHER" id="PTHR43016">
    <property type="entry name" value="PRESEQUENCE PROTEASE"/>
    <property type="match status" value="1"/>
</dbReference>
<dbReference type="SUPFAM" id="SSF63411">
    <property type="entry name" value="LuxS/MPP-like metallohydrolase"/>
    <property type="match status" value="4"/>
</dbReference>
<evidence type="ECO:0000313" key="4">
    <source>
        <dbReference type="Proteomes" id="UP001374579"/>
    </source>
</evidence>
<dbReference type="EMBL" id="JBAMIC010000018">
    <property type="protein sequence ID" value="KAK7094598.1"/>
    <property type="molecule type" value="Genomic_DNA"/>
</dbReference>
<protein>
    <recommendedName>
        <fullName evidence="5">Presequence protease, mitochondrial</fullName>
    </recommendedName>
</protein>
<dbReference type="Proteomes" id="UP001374579">
    <property type="component" value="Unassembled WGS sequence"/>
</dbReference>
<sequence>MATSIDSFELVYDVVSNGKIPVRLYRSKDSLMSVGIAQIEGPLVNGYFCLATEAHDDDGLPHTLEHLIFLGSEDYPYKGVLDLLANRCLASGTNAWTDTDHTCYTMTTAGSEGFLQLLPIYVDHILHPTLKDSGYVTEVHHINGEGENAGVVYCEMQARENTGESLTHLNMLRAMYPGQCGYKSETGGIMANLRDSTSHEKVCNYHRHFYRPENLCLIITGNIQPEDVFKALRPVEDKIKQKGLWGDFARPWQSSVPPLPQSVEQVVKYPADDEEHGMVTVAWRGPMAKDQYKNEAMNILLDYLSDSAISPLQRDFVEIEEPYCSQVYQFIIENAETCFGFNFQNVDTAHLKEIAPKLKELLSNIADGKEKIDMERISNLVHRRVLDALNSIEEDVHETVACMMIGQFLFGETQEEFELRLNTIESRQRLKREPESFWLDLLKTYTQGKNWVVVIGEPSSSLMEQMGEEEKARVEAQRQSLGPAGLVKCQKTLEEATASNETEAPKTVLTQVPVPNPESIHFHPITPSSNLADRKGTENPEFPLQNLPYTFQLDDMSTNFARMLVLLDTSNLPLSLKYYLPLLTESLMESPILKNGELISHERVIAELEKDTQSTDTGLGVPPGCFQCGHFPHLLVAEVKVEEEKYEKGVEWLRDILYGTQFTAERLKIIANRKIGDISSLKRSGSKIVRTLLQELVFKKECNFNVASMLRQSTFLTKVLETLESDPDKVVSDMNKIRNELLQPQNVRVHLSCDVTKLSKRGSPVAPWISFLSNSVQASGDGAANPKMTDFVLSTVASPEKKVIIGVGDVESAYFLQTVPCISSYYHEDLPALYVLIQYLTQCEGPMWCQIRGLGLSYHYSVSVRPDLGLLYLLLAKSTHVVDAYKVGRKIVKEYLSGETEFSEVELESARSSLIFEIIEEEKTIWDAAQESILCYLRGVEHTHNKDMVKKVAKVTVADLKPVGKKYLAPLFDTTITRCVTCVNPSKVEEVTADFKKLGLEMKVLSSLDDEFLTQL</sequence>
<dbReference type="AlphaFoldDB" id="A0AAN9AWF7"/>
<keyword evidence="4" id="KW-1185">Reference proteome</keyword>
<name>A0AAN9AWF7_9CAEN</name>
<dbReference type="Pfam" id="PF00675">
    <property type="entry name" value="Peptidase_M16"/>
    <property type="match status" value="1"/>
</dbReference>
<dbReference type="InterPro" id="IPR011765">
    <property type="entry name" value="Pept_M16_N"/>
</dbReference>
<reference evidence="3 4" key="1">
    <citation type="submission" date="2024-02" db="EMBL/GenBank/DDBJ databases">
        <title>Chromosome-scale genome assembly of the rough periwinkle Littorina saxatilis.</title>
        <authorList>
            <person name="De Jode A."/>
            <person name="Faria R."/>
            <person name="Formenti G."/>
            <person name="Sims Y."/>
            <person name="Smith T.P."/>
            <person name="Tracey A."/>
            <person name="Wood J.M.D."/>
            <person name="Zagrodzka Z.B."/>
            <person name="Johannesson K."/>
            <person name="Butlin R.K."/>
            <person name="Leder E.H."/>
        </authorList>
    </citation>
    <scope>NUCLEOTIDE SEQUENCE [LARGE SCALE GENOMIC DNA]</scope>
    <source>
        <strain evidence="3">Snail1</strain>
        <tissue evidence="3">Muscle</tissue>
    </source>
</reference>
<dbReference type="InterPro" id="IPR007863">
    <property type="entry name" value="Peptidase_M16_C"/>
</dbReference>
<feature type="domain" description="Peptidase M16 N-terminal" evidence="1">
    <location>
        <begin position="53"/>
        <end position="142"/>
    </location>
</feature>
<dbReference type="GO" id="GO:0046872">
    <property type="term" value="F:metal ion binding"/>
    <property type="evidence" value="ECO:0007669"/>
    <property type="project" value="InterPro"/>
</dbReference>
<dbReference type="FunFam" id="3.30.830.10:FF:000031">
    <property type="entry name" value="Putative zinc metalloprotease"/>
    <property type="match status" value="1"/>
</dbReference>
<evidence type="ECO:0000259" key="1">
    <source>
        <dbReference type="Pfam" id="PF00675"/>
    </source>
</evidence>